<name>A0A4Q2EF52_9ACTN</name>
<dbReference type="Pfam" id="PF07690">
    <property type="entry name" value="MFS_1"/>
    <property type="match status" value="1"/>
</dbReference>
<dbReference type="OrthoDB" id="4368225at2"/>
<accession>A0A4Q2EF52</accession>
<sequence>MLSVLRNRAYALLFSAQVIALVGTGLLTIALGLLSFDIAGGDAGVILGVAMTVKMIAYVTVGPLIAALTARLPRKPLLITADLLRASVAMSLPFVTQAWQIYVLIFILQSASATFTPAFQAVIPSILPKEGQYTRALSLSRLAYDLESLVSPALAALLLTLVSYHQLFVGTVIGFLGSASLVLAVRFPRIEAPPAAPFLARLTEGVRVFGSRPELRALMGLNLVVAAPTAMVIVNTVVLAQGHLGRPPSDTAVLLGAYGCGSMLVALGMPKLLDARPDRGVMMMGALAAPALLVASAALIAWGSGSLAWPALLVVWFLTGAATSTVATPSSRILRRNSTEQNRPAVFAAQFSLSHACYLVAYPLAGALGATVGLPVIALVLAALAVVGATAAARAWRPDGRVCRLDQTAQATRH</sequence>
<evidence type="ECO:0000256" key="2">
    <source>
        <dbReference type="ARBA" id="ARBA00022475"/>
    </source>
</evidence>
<dbReference type="AlphaFoldDB" id="A0A4Q2EF52"/>
<evidence type="ECO:0000256" key="4">
    <source>
        <dbReference type="ARBA" id="ARBA00022989"/>
    </source>
</evidence>
<feature type="transmembrane region" description="Helical" evidence="6">
    <location>
        <begin position="281"/>
        <end position="302"/>
    </location>
</feature>
<evidence type="ECO:0000313" key="8">
    <source>
        <dbReference type="Proteomes" id="UP000290624"/>
    </source>
</evidence>
<keyword evidence="3 6" id="KW-0812">Transmembrane</keyword>
<feature type="transmembrane region" description="Helical" evidence="6">
    <location>
        <begin position="167"/>
        <end position="185"/>
    </location>
</feature>
<dbReference type="PANTHER" id="PTHR23513:SF6">
    <property type="entry name" value="MAJOR FACILITATOR SUPERFAMILY ASSOCIATED DOMAIN-CONTAINING PROTEIN"/>
    <property type="match status" value="1"/>
</dbReference>
<evidence type="ECO:0000256" key="5">
    <source>
        <dbReference type="ARBA" id="ARBA00023136"/>
    </source>
</evidence>
<feature type="transmembrane region" description="Helical" evidence="6">
    <location>
        <begin position="308"/>
        <end position="327"/>
    </location>
</feature>
<dbReference type="Gene3D" id="1.20.1250.20">
    <property type="entry name" value="MFS general substrate transporter like domains"/>
    <property type="match status" value="1"/>
</dbReference>
<feature type="transmembrane region" description="Helical" evidence="6">
    <location>
        <begin position="252"/>
        <end position="269"/>
    </location>
</feature>
<feature type="transmembrane region" description="Helical" evidence="6">
    <location>
        <begin position="12"/>
        <end position="34"/>
    </location>
</feature>
<organism evidence="7 8">
    <name type="scientific">Propioniciclava flava</name>
    <dbReference type="NCBI Taxonomy" id="2072026"/>
    <lineage>
        <taxon>Bacteria</taxon>
        <taxon>Bacillati</taxon>
        <taxon>Actinomycetota</taxon>
        <taxon>Actinomycetes</taxon>
        <taxon>Propionibacteriales</taxon>
        <taxon>Propionibacteriaceae</taxon>
        <taxon>Propioniciclava</taxon>
    </lineage>
</organism>
<evidence type="ECO:0000313" key="7">
    <source>
        <dbReference type="EMBL" id="RXW32230.1"/>
    </source>
</evidence>
<keyword evidence="5 6" id="KW-0472">Membrane</keyword>
<evidence type="ECO:0000256" key="6">
    <source>
        <dbReference type="SAM" id="Phobius"/>
    </source>
</evidence>
<evidence type="ECO:0000256" key="3">
    <source>
        <dbReference type="ARBA" id="ARBA00022692"/>
    </source>
</evidence>
<dbReference type="CDD" id="cd06173">
    <property type="entry name" value="MFS_MefA_like"/>
    <property type="match status" value="1"/>
</dbReference>
<dbReference type="EMBL" id="PPCV01000004">
    <property type="protein sequence ID" value="RXW32230.1"/>
    <property type="molecule type" value="Genomic_DNA"/>
</dbReference>
<dbReference type="SUPFAM" id="SSF103473">
    <property type="entry name" value="MFS general substrate transporter"/>
    <property type="match status" value="1"/>
</dbReference>
<comment type="caution">
    <text evidence="7">The sequence shown here is derived from an EMBL/GenBank/DDBJ whole genome shotgun (WGS) entry which is preliminary data.</text>
</comment>
<gene>
    <name evidence="7" type="ORF">C1706_06585</name>
</gene>
<proteinExistence type="predicted"/>
<keyword evidence="2" id="KW-1003">Cell membrane</keyword>
<dbReference type="InterPro" id="IPR036259">
    <property type="entry name" value="MFS_trans_sf"/>
</dbReference>
<comment type="subcellular location">
    <subcellularLocation>
        <location evidence="1">Cell membrane</location>
        <topology evidence="1">Multi-pass membrane protein</topology>
    </subcellularLocation>
</comment>
<keyword evidence="4 6" id="KW-1133">Transmembrane helix</keyword>
<dbReference type="RefSeq" id="WP_129458439.1">
    <property type="nucleotide sequence ID" value="NZ_PPCV01000004.1"/>
</dbReference>
<keyword evidence="8" id="KW-1185">Reference proteome</keyword>
<protein>
    <submittedName>
        <fullName evidence="7">MFS transporter</fullName>
    </submittedName>
</protein>
<dbReference type="Proteomes" id="UP000290624">
    <property type="component" value="Unassembled WGS sequence"/>
</dbReference>
<feature type="transmembrane region" description="Helical" evidence="6">
    <location>
        <begin position="46"/>
        <end position="70"/>
    </location>
</feature>
<reference evidence="7 8" key="1">
    <citation type="submission" date="2018-01" db="EMBL/GenBank/DDBJ databases">
        <title>Lactibacter flavus gen. nov., sp. nov., a novel bacterium of the family Propionibacteriaceae isolated from raw milk and dairy products.</title>
        <authorList>
            <person name="Wenning M."/>
            <person name="Breitenwieser F."/>
            <person name="Huptas C."/>
            <person name="von Neubeck M."/>
            <person name="Busse H.-J."/>
            <person name="Scherer S."/>
        </authorList>
    </citation>
    <scope>NUCLEOTIDE SEQUENCE [LARGE SCALE GENOMIC DNA]</scope>
    <source>
        <strain evidence="7 8">VG341</strain>
    </source>
</reference>
<feature type="transmembrane region" description="Helical" evidence="6">
    <location>
        <begin position="101"/>
        <end position="122"/>
    </location>
</feature>
<dbReference type="GO" id="GO:0005886">
    <property type="term" value="C:plasma membrane"/>
    <property type="evidence" value="ECO:0007669"/>
    <property type="project" value="UniProtKB-SubCell"/>
</dbReference>
<feature type="transmembrane region" description="Helical" evidence="6">
    <location>
        <begin position="217"/>
        <end position="240"/>
    </location>
</feature>
<dbReference type="PANTHER" id="PTHR23513">
    <property type="entry name" value="INTEGRAL MEMBRANE EFFLUX PROTEIN-RELATED"/>
    <property type="match status" value="1"/>
</dbReference>
<dbReference type="GO" id="GO:0022857">
    <property type="term" value="F:transmembrane transporter activity"/>
    <property type="evidence" value="ECO:0007669"/>
    <property type="project" value="InterPro"/>
</dbReference>
<evidence type="ECO:0000256" key="1">
    <source>
        <dbReference type="ARBA" id="ARBA00004651"/>
    </source>
</evidence>
<feature type="transmembrane region" description="Helical" evidence="6">
    <location>
        <begin position="376"/>
        <end position="396"/>
    </location>
</feature>
<feature type="transmembrane region" description="Helical" evidence="6">
    <location>
        <begin position="347"/>
        <end position="370"/>
    </location>
</feature>
<dbReference type="InterPro" id="IPR011701">
    <property type="entry name" value="MFS"/>
</dbReference>